<dbReference type="PANTHER" id="PTHR38113:SF2">
    <property type="entry name" value="DUF2293 DOMAIN-CONTAINING PROTEIN"/>
    <property type="match status" value="1"/>
</dbReference>
<evidence type="ECO:0000259" key="1">
    <source>
        <dbReference type="Pfam" id="PF10056"/>
    </source>
</evidence>
<dbReference type="Pfam" id="PF10056">
    <property type="entry name" value="DUF2293"/>
    <property type="match status" value="1"/>
</dbReference>
<comment type="caution">
    <text evidence="2">The sequence shown here is derived from an EMBL/GenBank/DDBJ whole genome shotgun (WGS) entry which is preliminary data.</text>
</comment>
<dbReference type="RefSeq" id="WP_202245049.1">
    <property type="nucleotide sequence ID" value="NZ_JAESIY010000007.1"/>
</dbReference>
<gene>
    <name evidence="2" type="ORF">JL102_14055</name>
</gene>
<dbReference type="Proteomes" id="UP000659388">
    <property type="component" value="Unassembled WGS sequence"/>
</dbReference>
<evidence type="ECO:0000313" key="3">
    <source>
        <dbReference type="Proteomes" id="UP000659388"/>
    </source>
</evidence>
<dbReference type="EMBL" id="JAESIY010000007">
    <property type="protein sequence ID" value="MBL3657266.1"/>
    <property type="molecule type" value="Genomic_DNA"/>
</dbReference>
<reference evidence="2" key="1">
    <citation type="submission" date="2021-01" db="EMBL/GenBank/DDBJ databases">
        <title>Fulvivirga kasyanovii gen. nov., sp nov., a novel member of the phylum Bacteroidetes isolated from seawater in a mussel farm.</title>
        <authorList>
            <person name="Zhao L.-H."/>
            <person name="Wang Z.-J."/>
        </authorList>
    </citation>
    <scope>NUCLEOTIDE SEQUENCE</scope>
    <source>
        <strain evidence="2">2943</strain>
    </source>
</reference>
<keyword evidence="3" id="KW-1185">Reference proteome</keyword>
<dbReference type="InterPro" id="IPR018744">
    <property type="entry name" value="DUF2293"/>
</dbReference>
<dbReference type="AlphaFoldDB" id="A0A937K1A6"/>
<accession>A0A937K1A6</accession>
<evidence type="ECO:0000313" key="2">
    <source>
        <dbReference type="EMBL" id="MBL3657266.1"/>
    </source>
</evidence>
<feature type="domain" description="DUF2293" evidence="1">
    <location>
        <begin position="121"/>
        <end position="205"/>
    </location>
</feature>
<protein>
    <submittedName>
        <fullName evidence="2">DUF2293 domain-containing protein</fullName>
    </submittedName>
</protein>
<name>A0A937K1A6_9BACT</name>
<proteinExistence type="predicted"/>
<sequence length="223" mass="24763">MSNSRIMSPGKNGQLINEFGLSEKPPQGWTFLPAGDAAVTRKVTAAGDFWRVQVKKGRRMQSLGIWAPAENISGAKKAVADMRSAPDYEKKKASAAKSRDKKQEAYKLEFEEAVRQHLSFHSKYKALEVKMAKLVTEHAIPVGSGTVARTAMIPIEERAGKAVIAWMRHKTTGYDNMKIARIKGERRAVRKKLAQGSVKVLNSYRRGDDVVEGCMLYRALSKA</sequence>
<organism evidence="2 3">
    <name type="scientific">Fulvivirga sediminis</name>
    <dbReference type="NCBI Taxonomy" id="2803949"/>
    <lineage>
        <taxon>Bacteria</taxon>
        <taxon>Pseudomonadati</taxon>
        <taxon>Bacteroidota</taxon>
        <taxon>Cytophagia</taxon>
        <taxon>Cytophagales</taxon>
        <taxon>Fulvivirgaceae</taxon>
        <taxon>Fulvivirga</taxon>
    </lineage>
</organism>
<dbReference type="PANTHER" id="PTHR38113">
    <property type="match status" value="1"/>
</dbReference>